<feature type="region of interest" description="Disordered" evidence="1">
    <location>
        <begin position="1"/>
        <end position="42"/>
    </location>
</feature>
<sequence>MATDYSQTLRLPQRHHRSWQRSGTKDDLEMSATANNNSVPKSLGRCQGRKLLYRRQSTCVDVGVQDHVSERLHKKGKGPDI</sequence>
<dbReference type="Proteomes" id="UP000245119">
    <property type="component" value="Linkage Group LG2"/>
</dbReference>
<name>A0A2T7PQF3_POMCA</name>
<keyword evidence="3" id="KW-1185">Reference proteome</keyword>
<protein>
    <submittedName>
        <fullName evidence="2">Uncharacterized protein</fullName>
    </submittedName>
</protein>
<dbReference type="EMBL" id="PZQS01000002">
    <property type="protein sequence ID" value="PVD35648.1"/>
    <property type="molecule type" value="Genomic_DNA"/>
</dbReference>
<proteinExistence type="predicted"/>
<reference evidence="2 3" key="1">
    <citation type="submission" date="2018-04" db="EMBL/GenBank/DDBJ databases">
        <title>The genome of golden apple snail Pomacea canaliculata provides insight into stress tolerance and invasive adaptation.</title>
        <authorList>
            <person name="Liu C."/>
            <person name="Liu B."/>
            <person name="Ren Y."/>
            <person name="Zhang Y."/>
            <person name="Wang H."/>
            <person name="Li S."/>
            <person name="Jiang F."/>
            <person name="Yin L."/>
            <person name="Zhang G."/>
            <person name="Qian W."/>
            <person name="Fan W."/>
        </authorList>
    </citation>
    <scope>NUCLEOTIDE SEQUENCE [LARGE SCALE GENOMIC DNA]</scope>
    <source>
        <strain evidence="2">SZHN2017</strain>
        <tissue evidence="2">Muscle</tissue>
    </source>
</reference>
<evidence type="ECO:0000313" key="2">
    <source>
        <dbReference type="EMBL" id="PVD35648.1"/>
    </source>
</evidence>
<gene>
    <name evidence="2" type="ORF">C0Q70_02611</name>
</gene>
<dbReference type="AlphaFoldDB" id="A0A2T7PQF3"/>
<accession>A0A2T7PQF3</accession>
<evidence type="ECO:0000313" key="3">
    <source>
        <dbReference type="Proteomes" id="UP000245119"/>
    </source>
</evidence>
<feature type="compositionally biased region" description="Polar residues" evidence="1">
    <location>
        <begin position="1"/>
        <end position="10"/>
    </location>
</feature>
<organism evidence="2 3">
    <name type="scientific">Pomacea canaliculata</name>
    <name type="common">Golden apple snail</name>
    <dbReference type="NCBI Taxonomy" id="400727"/>
    <lineage>
        <taxon>Eukaryota</taxon>
        <taxon>Metazoa</taxon>
        <taxon>Spiralia</taxon>
        <taxon>Lophotrochozoa</taxon>
        <taxon>Mollusca</taxon>
        <taxon>Gastropoda</taxon>
        <taxon>Caenogastropoda</taxon>
        <taxon>Architaenioglossa</taxon>
        <taxon>Ampullarioidea</taxon>
        <taxon>Ampullariidae</taxon>
        <taxon>Pomacea</taxon>
    </lineage>
</organism>
<comment type="caution">
    <text evidence="2">The sequence shown here is derived from an EMBL/GenBank/DDBJ whole genome shotgun (WGS) entry which is preliminary data.</text>
</comment>
<evidence type="ECO:0000256" key="1">
    <source>
        <dbReference type="SAM" id="MobiDB-lite"/>
    </source>
</evidence>